<dbReference type="PATRIC" id="fig|217031.6.peg.2801"/>
<dbReference type="STRING" id="217031.ABB05_13000"/>
<protein>
    <submittedName>
        <fullName evidence="1">Uncharacterized protein</fullName>
    </submittedName>
</protein>
<evidence type="ECO:0000313" key="2">
    <source>
        <dbReference type="Proteomes" id="UP000077881"/>
    </source>
</evidence>
<dbReference type="RefSeq" id="WP_064468286.1">
    <property type="nucleotide sequence ID" value="NZ_LDJR01000052.1"/>
</dbReference>
<name>A0A177ZQ41_9BACI</name>
<evidence type="ECO:0000313" key="1">
    <source>
        <dbReference type="EMBL" id="OAK70092.1"/>
    </source>
</evidence>
<comment type="caution">
    <text evidence="1">The sequence shown here is derived from an EMBL/GenBank/DDBJ whole genome shotgun (WGS) entry which is preliminary data.</text>
</comment>
<dbReference type="EMBL" id="LDJR01000052">
    <property type="protein sequence ID" value="OAK70092.1"/>
    <property type="molecule type" value="Genomic_DNA"/>
</dbReference>
<proteinExistence type="predicted"/>
<gene>
    <name evidence="1" type="ORF">ABB05_13000</name>
</gene>
<dbReference type="AlphaFoldDB" id="A0A177ZQ41"/>
<reference evidence="1 2" key="1">
    <citation type="submission" date="2015-05" db="EMBL/GenBank/DDBJ databases">
        <title>Comparison of genome.</title>
        <authorList>
            <person name="Zheng Z."/>
            <person name="Sun M."/>
        </authorList>
    </citation>
    <scope>NUCLEOTIDE SEQUENCE [LARGE SCALE GENOMIC DNA]</scope>
    <source>
        <strain evidence="1 2">G25-74</strain>
    </source>
</reference>
<keyword evidence="2" id="KW-1185">Reference proteome</keyword>
<organism evidence="1 2">
    <name type="scientific">Lederbergia galactosidilytica</name>
    <dbReference type="NCBI Taxonomy" id="217031"/>
    <lineage>
        <taxon>Bacteria</taxon>
        <taxon>Bacillati</taxon>
        <taxon>Bacillota</taxon>
        <taxon>Bacilli</taxon>
        <taxon>Bacillales</taxon>
        <taxon>Bacillaceae</taxon>
        <taxon>Lederbergia</taxon>
    </lineage>
</organism>
<dbReference type="Proteomes" id="UP000077881">
    <property type="component" value="Unassembled WGS sequence"/>
</dbReference>
<accession>A0A177ZQ41</accession>
<sequence>MVTNESIEEYIKKMHDKDLFMNLDDEQKDSSIFSALELLKDHYRPSKITDRAVALQVLYMLEGEDEEYAKLKRHGVKNYAVKGVSVTFDGGEIASSVIAILGEPRTKKATVGQLI</sequence>